<dbReference type="RefSeq" id="XP_033657853.1">
    <property type="nucleotide sequence ID" value="XM_033793016.1"/>
</dbReference>
<keyword evidence="5" id="KW-0539">Nucleus</keyword>
<dbReference type="InterPro" id="IPR032191">
    <property type="entry name" value="CNOT1_CAF1_bind"/>
</dbReference>
<feature type="compositionally biased region" description="Gly residues" evidence="8">
    <location>
        <begin position="117"/>
        <end position="129"/>
    </location>
</feature>
<keyword evidence="4" id="KW-0804">Transcription</keyword>
<reference evidence="14" key="1">
    <citation type="journal article" date="2020" name="Stud. Mycol.">
        <title>101 Dothideomycetes genomes: a test case for predicting lifestyles and emergence of pathogens.</title>
        <authorList>
            <person name="Haridas S."/>
            <person name="Albert R."/>
            <person name="Binder M."/>
            <person name="Bloem J."/>
            <person name="Labutti K."/>
            <person name="Salamov A."/>
            <person name="Andreopoulos B."/>
            <person name="Baker S."/>
            <person name="Barry K."/>
            <person name="Bills G."/>
            <person name="Bluhm B."/>
            <person name="Cannon C."/>
            <person name="Castanera R."/>
            <person name="Culley D."/>
            <person name="Daum C."/>
            <person name="Ezra D."/>
            <person name="Gonzalez J."/>
            <person name="Henrissat B."/>
            <person name="Kuo A."/>
            <person name="Liang C."/>
            <person name="Lipzen A."/>
            <person name="Lutzoni F."/>
            <person name="Magnuson J."/>
            <person name="Mondo S."/>
            <person name="Nolan M."/>
            <person name="Ohm R."/>
            <person name="Pangilinan J."/>
            <person name="Park H.-J."/>
            <person name="Ramirez L."/>
            <person name="Alfaro M."/>
            <person name="Sun H."/>
            <person name="Tritt A."/>
            <person name="Yoshinaga Y."/>
            <person name="Zwiers L.-H."/>
            <person name="Turgeon B."/>
            <person name="Goodwin S."/>
            <person name="Spatafora J."/>
            <person name="Crous P."/>
            <person name="Grigoriev I."/>
        </authorList>
    </citation>
    <scope>NUCLEOTIDE SEQUENCE</scope>
    <source>
        <strain evidence="14">CBS 379.55</strain>
    </source>
</reference>
<evidence type="ECO:0000259" key="11">
    <source>
        <dbReference type="Pfam" id="PF16415"/>
    </source>
</evidence>
<dbReference type="Pfam" id="PF16417">
    <property type="entry name" value="CNOT1_TTP_bind"/>
    <property type="match status" value="1"/>
</dbReference>
<dbReference type="Pfam" id="PF16418">
    <property type="entry name" value="CNOT1_HEAT"/>
    <property type="match status" value="1"/>
</dbReference>
<feature type="compositionally biased region" description="Low complexity" evidence="8">
    <location>
        <begin position="136"/>
        <end position="156"/>
    </location>
</feature>
<feature type="domain" description="CCR4-NOT transcription complex subunit 1 HEAT repeat" evidence="13">
    <location>
        <begin position="625"/>
        <end position="768"/>
    </location>
</feature>
<dbReference type="InterPro" id="IPR032193">
    <property type="entry name" value="CNOT1_TTP_bind"/>
</dbReference>
<accession>A0A6A6JVQ9</accession>
<dbReference type="OrthoDB" id="1933107at2759"/>
<evidence type="ECO:0000256" key="7">
    <source>
        <dbReference type="ARBA" id="ARBA00074459"/>
    </source>
</evidence>
<dbReference type="GO" id="GO:0030015">
    <property type="term" value="C:CCR4-NOT core complex"/>
    <property type="evidence" value="ECO:0007669"/>
    <property type="project" value="InterPro"/>
</dbReference>
<organism evidence="14 15">
    <name type="scientific">Westerdykella ornata</name>
    <dbReference type="NCBI Taxonomy" id="318751"/>
    <lineage>
        <taxon>Eukaryota</taxon>
        <taxon>Fungi</taxon>
        <taxon>Dikarya</taxon>
        <taxon>Ascomycota</taxon>
        <taxon>Pezizomycotina</taxon>
        <taxon>Dothideomycetes</taxon>
        <taxon>Pleosporomycetidae</taxon>
        <taxon>Pleosporales</taxon>
        <taxon>Sporormiaceae</taxon>
        <taxon>Westerdykella</taxon>
    </lineage>
</organism>
<dbReference type="Gene3D" id="1.25.40.790">
    <property type="match status" value="1"/>
</dbReference>
<evidence type="ECO:0000256" key="8">
    <source>
        <dbReference type="SAM" id="MobiDB-lite"/>
    </source>
</evidence>
<dbReference type="Gene3D" id="1.25.40.840">
    <property type="entry name" value="CCR4-NOT transcription complex subunit 1 TTP binding domain"/>
    <property type="match status" value="1"/>
</dbReference>
<feature type="compositionally biased region" description="Polar residues" evidence="8">
    <location>
        <begin position="1516"/>
        <end position="1529"/>
    </location>
</feature>
<keyword evidence="3" id="KW-0805">Transcription regulation</keyword>
<dbReference type="GO" id="GO:0000289">
    <property type="term" value="P:nuclear-transcribed mRNA poly(A) tail shortening"/>
    <property type="evidence" value="ECO:0007669"/>
    <property type="project" value="UniProtKB-ARBA"/>
</dbReference>
<dbReference type="Gene3D" id="1.25.40.800">
    <property type="match status" value="1"/>
</dbReference>
<feature type="compositionally biased region" description="Polar residues" evidence="8">
    <location>
        <begin position="28"/>
        <end position="37"/>
    </location>
</feature>
<dbReference type="GO" id="GO:0005634">
    <property type="term" value="C:nucleus"/>
    <property type="evidence" value="ECO:0007669"/>
    <property type="project" value="UniProtKB-SubCell"/>
</dbReference>
<dbReference type="Gene3D" id="1.25.40.180">
    <property type="match status" value="1"/>
</dbReference>
<feature type="domain" description="CCR4-NOT transcription complex subunit 1 CAF1-binding" evidence="11">
    <location>
        <begin position="1014"/>
        <end position="1233"/>
    </location>
</feature>
<feature type="compositionally biased region" description="Low complexity" evidence="8">
    <location>
        <begin position="66"/>
        <end position="78"/>
    </location>
</feature>
<proteinExistence type="predicted"/>
<feature type="domain" description="CCR4-Not complex component Not1 C-terminal" evidence="9">
    <location>
        <begin position="1912"/>
        <end position="2287"/>
    </location>
</feature>
<feature type="compositionally biased region" description="Low complexity" evidence="8">
    <location>
        <begin position="98"/>
        <end position="116"/>
    </location>
</feature>
<evidence type="ECO:0000259" key="12">
    <source>
        <dbReference type="Pfam" id="PF16417"/>
    </source>
</evidence>
<dbReference type="InterPro" id="IPR007196">
    <property type="entry name" value="CCR4-Not_Not1_C"/>
</dbReference>
<feature type="region of interest" description="Disordered" evidence="8">
    <location>
        <begin position="1509"/>
        <end position="1529"/>
    </location>
</feature>
<evidence type="ECO:0000256" key="5">
    <source>
        <dbReference type="ARBA" id="ARBA00023242"/>
    </source>
</evidence>
<dbReference type="CDD" id="cd20710">
    <property type="entry name" value="NOT1_connector"/>
    <property type="match status" value="1"/>
</dbReference>
<evidence type="ECO:0000256" key="6">
    <source>
        <dbReference type="ARBA" id="ARBA00059181"/>
    </source>
</evidence>
<comment type="subcellular location">
    <subcellularLocation>
        <location evidence="1">Nucleus</location>
    </subcellularLocation>
</comment>
<feature type="domain" description="CCR4-NOT transcription complex subunit 1" evidence="10">
    <location>
        <begin position="1296"/>
        <end position="1436"/>
    </location>
</feature>
<dbReference type="PANTHER" id="PTHR13162">
    <property type="entry name" value="CCR4-NOT TRANSCRIPTION COMPLEX"/>
    <property type="match status" value="1"/>
</dbReference>
<dbReference type="Pfam" id="PF16415">
    <property type="entry name" value="CNOT1_CAF1_bind"/>
    <property type="match status" value="1"/>
</dbReference>
<dbReference type="Proteomes" id="UP000800097">
    <property type="component" value="Unassembled WGS sequence"/>
</dbReference>
<protein>
    <recommendedName>
        <fullName evidence="7">General negative regulator of transcription subunit 1</fullName>
    </recommendedName>
</protein>
<feature type="compositionally biased region" description="Polar residues" evidence="8">
    <location>
        <begin position="79"/>
        <end position="94"/>
    </location>
</feature>
<keyword evidence="15" id="KW-1185">Reference proteome</keyword>
<dbReference type="Pfam" id="PF04054">
    <property type="entry name" value="Not1"/>
    <property type="match status" value="1"/>
</dbReference>
<dbReference type="InterPro" id="IPR024557">
    <property type="entry name" value="CNOT1_dom_4"/>
</dbReference>
<evidence type="ECO:0000256" key="2">
    <source>
        <dbReference type="ARBA" id="ARBA00022491"/>
    </source>
</evidence>
<dbReference type="FunFam" id="1.25.40.180:FF:000012">
    <property type="entry name" value="Ccr4-Not transcription complex subunit"/>
    <property type="match status" value="1"/>
</dbReference>
<dbReference type="EMBL" id="ML986485">
    <property type="protein sequence ID" value="KAF2280315.1"/>
    <property type="molecule type" value="Genomic_DNA"/>
</dbReference>
<dbReference type="FunFam" id="1.25.40.840:FF:000002">
    <property type="entry name" value="Ccr4-Not transcription complex subunit (NOT1)"/>
    <property type="match status" value="1"/>
</dbReference>
<evidence type="ECO:0000256" key="1">
    <source>
        <dbReference type="ARBA" id="ARBA00004123"/>
    </source>
</evidence>
<gene>
    <name evidence="14" type="ORF">EI97DRAFT_118912</name>
</gene>
<dbReference type="GO" id="GO:0017148">
    <property type="term" value="P:negative regulation of translation"/>
    <property type="evidence" value="ECO:0007669"/>
    <property type="project" value="InterPro"/>
</dbReference>
<evidence type="ECO:0000313" key="14">
    <source>
        <dbReference type="EMBL" id="KAF2280315.1"/>
    </source>
</evidence>
<name>A0A6A6JVQ9_WESOR</name>
<dbReference type="InterPro" id="IPR032194">
    <property type="entry name" value="CNOT1_HEAT"/>
</dbReference>
<dbReference type="GeneID" id="54546191"/>
<feature type="region of interest" description="Disordered" evidence="8">
    <location>
        <begin position="1"/>
        <end position="156"/>
    </location>
</feature>
<evidence type="ECO:0000259" key="9">
    <source>
        <dbReference type="Pfam" id="PF04054"/>
    </source>
</evidence>
<comment type="function">
    <text evidence="6">Acts as a component of the CCR4-NOT core complex, which in the nucleus seems to be a general transcription factor, and in the cytoplasm the major mRNA deadenylase involved in mRNA turnover. The NOT protein subcomplex negatively regulates the basal and activated transcription of many genes. Preferentially affects TC-type TATA element-dependent transcription. Could directly or indirectly inhibit component(s) of the general transcription machinery.</text>
</comment>
<evidence type="ECO:0000256" key="3">
    <source>
        <dbReference type="ARBA" id="ARBA00023015"/>
    </source>
</evidence>
<sequence>MSQQHPWGASRHHQSTRLPPISTAIAHDQSNVPSPNASRPPHFSPASSNFPSLPPASIRHVGSRKSSAASSSSPFSPSHPGQQAPPSQLLSSRARTIAPPSASQLASSAAALPTASQGGGASSSSGGGASKLARDSPSLSGPSTLGSPSASNSVSSASNQSLSRIVIAQLFLLLSQFGPLKNDKDRAKWDTQTEQIRKLVDSHGMDVFTKYFRRLVQQNAAQLFPSGGRNVEPNGSYDLLLAEMQKLRTDPKQPAKIAESIDSNDGDLFRDFDLSTFMTHFQLDPIAKMAFALACRSASKSDIRAKADAILANVTEDFLNALKQPFPSAHEQASIDYEIALLERLLMDPPSNWSDMNKQHLVYALQTRFHGQAPTEYESVLFLSELLDGPSNQLVKTVLRAGPRGTANLEAWKDMLASAEVRDISPREVANALLYMAIFQKGQAYNSRAFVAALREHRTGKNLDFQDVVKQFDRERLRITKPQFLSLYNALLPVAVDSTSFDIQALWGGVWKNELTQLSFLICFLSTTPEELDVSQIPRLRPSFTMKIFEDAPDDVKTVAETAVKHPFISLDATSALFGMIFQTEDSYHVAHLLGIPGTIINPHTAEFLVSAVAVPKPWGILQEQALKQVFEPYFTRKLAHYNFVLYGLWQQDPRWLVEQFIEHYNRDPRQLALVFEYARSFGWLETLIRSINDLSLDLAAQAHAVGLFDIEPWLRETFERSGTWFRRVLTNFLHTRASDEMQSLRDDHPALSLPLAVKTVHPLLWFLADCGLPDTELVALQRTCIQAYPRLINYGEGVDDIIDKNGEAGNRLPDEADKKMQEHFKNMYSGESDVRDIINILRKYKESRDPAEQDLFACMIHGLFDEYNCFGEYPLEALATTAVLFGGIINFNLLSRIALQVGLAMVLEAVQEYRPEDSMYKFGLQALLHFANRLPEWPNYCDQLLIVPGLQGTEIYAKAEEVVKQVGELNGEPQNGLSLTNGNTVGDAVQQAEPTVPRFSCLHVDPPLHPDIYEEPEEEIKDRVLFVLNNLSEQNLHEKFKELADAIEAKHHQWFASYLVEERAKVQPNYQDLYLHMLDLFDDKDLWAEVLRETYVSVFRLLNGDGQLNTPDKSNLKNLGDWLGSLTLERDKPILFRNISFKDLLIEGYNTDRLVIVILFTCRVLAKAKNSTVFKYPNPWLVEILRVLAELYADPDLKLQQKFAIEILAQALGLQISSIEPSDAIRTRPLVEEEYMGPLPPDGIEPFSDLAIMSLNRARGSSERFSAAAIADTIPDFSNQLIYPPTGNSNVPAATLKKIFLTAVQQAIQEIIAPVVERSVTIAAISTSQLITKDFAMEPDEEKLRSAAHTVVKSLSGALALVTCKEPLRMSIMNNIRVMARDPNLPEQALPEGHLLMFVNDNLDLVCSIVEQAAEQASLTEIDLQIDDRVRLRRLWRTQRTNEPFKDGIISQWAFFIPEPYRQTAGGLNREQLAIYEEFGRQPRGAPHANNAPQESGRQVPDVLQDQFAPVPNLPNISTPAAASVETRQNVPQGRLPNMQVSQAPGQQLNGFAEPLVPERPQRNIEQILSDMVHMIHEAPEERMSSLNEGSSIQQTFIELVTAVKYSPEVDAISLRLALQVIQYIFSEQLRRLEVEVLTRLLMNLCTMSTQTSRQVLIWLGTMQDDDRFFNPVVMVSLLEIGLMDIHRLNTTIAKAIMQRRVAAVELLSALMDEVLFNDNPSALRADFALSIDALTNWLAEDTDFDSGKQLMSKLQALSAEQPLTPPSTEDNDQLEYVFSEWVHLALPDTPRKLLVAFIHQLHKNHVLETREKSITFLRVCLDVSVASYEQVTLYGAGYPDTATIHVDALAKLIVFLVGYHGEQEGAGRESKVRYFDGILVLIVFVLNHHQKTRGERFSPKAYFRLLSTILHELHEATKQGPMAAIKAELFLAMAKAFLILQPQAFPLFTYQWLTLISHRIFIPVMLDDGPHESGSMVQRWDMYARLIEVLLEYTGRLIRPGEETLVATNFYRGVLRVLLVIHHDFPEFLADYHFRFCNSIPMRSTQVRNLIVSAYPSAVHDMPDPFTAGLKTDRLEDVRALPVIRADVDRMLTEAGMKQHVDDVLRASEPSNEDVERICNATYYAEPKPAGLEQFPTTADPKLIHALVLYICNADLASQSSKTPSFESNSSSAKLFERLAKQFRPEAQFHLVSAIANQLRWPNAHTHYFSHVLLHLFGPPKNEAQALGIQEVIVRVLLERLLVHRPHPWGLIVTLLEILKNRQYGFWDLPFVKAAPEVERLMSALFADARAMAQQSPRPMA</sequence>
<evidence type="ECO:0000256" key="4">
    <source>
        <dbReference type="ARBA" id="ARBA00023163"/>
    </source>
</evidence>
<evidence type="ECO:0000259" key="13">
    <source>
        <dbReference type="Pfam" id="PF16418"/>
    </source>
</evidence>
<dbReference type="InterPro" id="IPR038535">
    <property type="entry name" value="CNOT1_TTP_bind_sf"/>
</dbReference>
<dbReference type="GO" id="GO:0000932">
    <property type="term" value="C:P-body"/>
    <property type="evidence" value="ECO:0007669"/>
    <property type="project" value="TreeGrafter"/>
</dbReference>
<dbReference type="InterPro" id="IPR040398">
    <property type="entry name" value="Not1"/>
</dbReference>
<dbReference type="Pfam" id="PF12842">
    <property type="entry name" value="DUF3819"/>
    <property type="match status" value="1"/>
</dbReference>
<dbReference type="GO" id="GO:0060090">
    <property type="term" value="F:molecular adaptor activity"/>
    <property type="evidence" value="ECO:0007669"/>
    <property type="project" value="TreeGrafter"/>
</dbReference>
<dbReference type="PANTHER" id="PTHR13162:SF8">
    <property type="entry name" value="CCR4-NOT TRANSCRIPTION COMPLEX SUBUNIT 1"/>
    <property type="match status" value="1"/>
</dbReference>
<evidence type="ECO:0000313" key="15">
    <source>
        <dbReference type="Proteomes" id="UP000800097"/>
    </source>
</evidence>
<feature type="domain" description="CCR4-NOT transcription complex subunit 1 TTP binding" evidence="12">
    <location>
        <begin position="805"/>
        <end position="952"/>
    </location>
</feature>
<evidence type="ECO:0000259" key="10">
    <source>
        <dbReference type="Pfam" id="PF12842"/>
    </source>
</evidence>
<keyword evidence="2" id="KW-0678">Repressor</keyword>